<evidence type="ECO:0000256" key="2">
    <source>
        <dbReference type="SAM" id="SignalP"/>
    </source>
</evidence>
<proteinExistence type="predicted"/>
<accession>A0ABY7NSI4</accession>
<feature type="coiled-coil region" evidence="1">
    <location>
        <begin position="39"/>
        <end position="98"/>
    </location>
</feature>
<organism evidence="3 4">
    <name type="scientific">Sphingomonas abietis</name>
    <dbReference type="NCBI Taxonomy" id="3012344"/>
    <lineage>
        <taxon>Bacteria</taxon>
        <taxon>Pseudomonadati</taxon>
        <taxon>Pseudomonadota</taxon>
        <taxon>Alphaproteobacteria</taxon>
        <taxon>Sphingomonadales</taxon>
        <taxon>Sphingomonadaceae</taxon>
        <taxon>Sphingomonas</taxon>
    </lineage>
</organism>
<feature type="signal peptide" evidence="2">
    <location>
        <begin position="1"/>
        <end position="23"/>
    </location>
</feature>
<dbReference type="Proteomes" id="UP001210865">
    <property type="component" value="Chromosome"/>
</dbReference>
<evidence type="ECO:0000313" key="4">
    <source>
        <dbReference type="Proteomes" id="UP001210865"/>
    </source>
</evidence>
<evidence type="ECO:0000256" key="1">
    <source>
        <dbReference type="SAM" id="Coils"/>
    </source>
</evidence>
<protein>
    <submittedName>
        <fullName evidence="3">P-type conjugative transfer protein TrbJ</fullName>
    </submittedName>
</protein>
<dbReference type="RefSeq" id="WP_270078960.1">
    <property type="nucleotide sequence ID" value="NZ_CP115174.1"/>
</dbReference>
<name>A0ABY7NSI4_9SPHN</name>
<gene>
    <name evidence="3" type="primary">trbJ</name>
    <name evidence="3" type="ORF">PBT88_09645</name>
</gene>
<dbReference type="EMBL" id="CP115174">
    <property type="protein sequence ID" value="WBO24333.1"/>
    <property type="molecule type" value="Genomic_DNA"/>
</dbReference>
<dbReference type="NCBIfam" id="TIGR02780">
    <property type="entry name" value="TrbJ_Ti"/>
    <property type="match status" value="1"/>
</dbReference>
<dbReference type="SUPFAM" id="SSF101082">
    <property type="entry name" value="Typo IV secretion system protein TraC"/>
    <property type="match status" value="1"/>
</dbReference>
<keyword evidence="2" id="KW-0732">Signal</keyword>
<evidence type="ECO:0000313" key="3">
    <source>
        <dbReference type="EMBL" id="WBO24333.1"/>
    </source>
</evidence>
<dbReference type="InterPro" id="IPR014147">
    <property type="entry name" value="T4SS_TrbJ"/>
</dbReference>
<reference evidence="3 4" key="1">
    <citation type="submission" date="2022-12" db="EMBL/GenBank/DDBJ databases">
        <title>Sphingomonas abieness sp. nov., an endophytic bacterium isolated from Abies koreana.</title>
        <authorList>
            <person name="Jiang L."/>
            <person name="Lee J."/>
        </authorList>
    </citation>
    <scope>NUCLEOTIDE SEQUENCE [LARGE SCALE GENOMIC DNA]</scope>
    <source>
        <strain evidence="4">PAMB 00755</strain>
    </source>
</reference>
<feature type="chain" id="PRO_5046998403" evidence="2">
    <location>
        <begin position="24"/>
        <end position="238"/>
    </location>
</feature>
<keyword evidence="1" id="KW-0175">Coiled coil</keyword>
<dbReference type="NCBIfam" id="NF010448">
    <property type="entry name" value="PRK13874.1"/>
    <property type="match status" value="1"/>
</dbReference>
<keyword evidence="4" id="KW-1185">Reference proteome</keyword>
<sequence length="238" mass="25600">MKPRTIMAAFAAVSLFTAMPVRAQFGGIVFDPHNYAQNVLTAARSLQQITNQIQSLQNQATMLENMAKNLSHLNFSSLSAITNDLQQISNLMNQAQRIGFQVQSAQTSFQQHFMPTYGAGTTIPQIATDAHTRWQDAMSGYGQAMTVQSQIVQTVQSDSTKLTALVSASQGATGSLQVAQAANQLMALSIKQQLQIQNLAAAQGRADALEKARTAADENAARTAFTQFIGTGNAYSPQ</sequence>